<name>A0A3M8DA33_9BACL</name>
<evidence type="ECO:0000259" key="1">
    <source>
        <dbReference type="Pfam" id="PF16363"/>
    </source>
</evidence>
<dbReference type="NCBIfam" id="TIGR02622">
    <property type="entry name" value="CDP_4_6_dhtase"/>
    <property type="match status" value="1"/>
</dbReference>
<dbReference type="InterPro" id="IPR016040">
    <property type="entry name" value="NAD(P)-bd_dom"/>
</dbReference>
<organism evidence="2 3">
    <name type="scientific">Brevibacillus nitrificans</name>
    <dbReference type="NCBI Taxonomy" id="651560"/>
    <lineage>
        <taxon>Bacteria</taxon>
        <taxon>Bacillati</taxon>
        <taxon>Bacillota</taxon>
        <taxon>Bacilli</taxon>
        <taxon>Bacillales</taxon>
        <taxon>Paenibacillaceae</taxon>
        <taxon>Brevibacillus</taxon>
    </lineage>
</organism>
<dbReference type="SUPFAM" id="SSF51735">
    <property type="entry name" value="NAD(P)-binding Rossmann-fold domains"/>
    <property type="match status" value="1"/>
</dbReference>
<dbReference type="AlphaFoldDB" id="A0A3M8DA33"/>
<keyword evidence="2" id="KW-0456">Lyase</keyword>
<dbReference type="InterPro" id="IPR013445">
    <property type="entry name" value="CDP_4_6_deHydtase"/>
</dbReference>
<proteinExistence type="predicted"/>
<dbReference type="CDD" id="cd05252">
    <property type="entry name" value="CDP_GD_SDR_e"/>
    <property type="match status" value="1"/>
</dbReference>
<protein>
    <submittedName>
        <fullName evidence="2">CDP-glucose 4,6-dehydratase</fullName>
        <ecNumber evidence="2">4.2.1.45</ecNumber>
    </submittedName>
</protein>
<sequence length="375" mass="42014">MIDKGFWRNKKVLITGHTGFKGSWLCLWLHELGANVTGFSLAPPTTPNLFESAGIDKLVHSIIGDVRSKEQVQEALFLTRPDIVIHMAAQPLVRFSYLSPVETYAVNVLGTVHVLEAVRQAVDSGIPIRAVINVTTDKCYENKEWSWGYRENDRLGGYDPYSNSKACSELVTMSYRHSFFSAATYASHGVALATARAGNVIGGGDWAQDRLIPDCIRAIGEGRKIKIRNPGAVRPWQHVLEPLRGYLMLAQSMWEEGVSFAQSWNFGPEDGDAKPVEWMVEKLLASWGENPGYERATDTTWHEAHYLKLDCSLAKSLLGWKPLWSLEQALDKIVEWNQAYLRGEEMRAVCLSQIEPFMQGETEQPKSSRKGGKAE</sequence>
<reference evidence="2 3" key="1">
    <citation type="submission" date="2018-10" db="EMBL/GenBank/DDBJ databases">
        <title>Phylogenomics of Brevibacillus.</title>
        <authorList>
            <person name="Dunlap C."/>
        </authorList>
    </citation>
    <scope>NUCLEOTIDE SEQUENCE [LARGE SCALE GENOMIC DNA]</scope>
    <source>
        <strain evidence="2 3">JCM 15774</strain>
    </source>
</reference>
<feature type="domain" description="NAD(P)-binding" evidence="1">
    <location>
        <begin position="13"/>
        <end position="332"/>
    </location>
</feature>
<dbReference type="RefSeq" id="WP_122924881.1">
    <property type="nucleotide sequence ID" value="NZ_RHHU01000010.1"/>
</dbReference>
<dbReference type="Pfam" id="PF16363">
    <property type="entry name" value="GDP_Man_Dehyd"/>
    <property type="match status" value="1"/>
</dbReference>
<dbReference type="InterPro" id="IPR036291">
    <property type="entry name" value="NAD(P)-bd_dom_sf"/>
</dbReference>
<keyword evidence="3" id="KW-1185">Reference proteome</keyword>
<accession>A0A3M8DA33</accession>
<comment type="caution">
    <text evidence="2">The sequence shown here is derived from an EMBL/GenBank/DDBJ whole genome shotgun (WGS) entry which is preliminary data.</text>
</comment>
<dbReference type="Gene3D" id="3.40.50.720">
    <property type="entry name" value="NAD(P)-binding Rossmann-like Domain"/>
    <property type="match status" value="1"/>
</dbReference>
<gene>
    <name evidence="2" type="primary">rfbG</name>
    <name evidence="2" type="ORF">EDM59_17315</name>
</gene>
<evidence type="ECO:0000313" key="3">
    <source>
        <dbReference type="Proteomes" id="UP000269573"/>
    </source>
</evidence>
<dbReference type="PANTHER" id="PTHR43000">
    <property type="entry name" value="DTDP-D-GLUCOSE 4,6-DEHYDRATASE-RELATED"/>
    <property type="match status" value="1"/>
</dbReference>
<dbReference type="GO" id="GO:0047733">
    <property type="term" value="F:CDP-glucose 4,6-dehydratase activity"/>
    <property type="evidence" value="ECO:0007669"/>
    <property type="project" value="UniProtKB-EC"/>
</dbReference>
<dbReference type="Gene3D" id="3.90.25.10">
    <property type="entry name" value="UDP-galactose 4-epimerase, domain 1"/>
    <property type="match status" value="1"/>
</dbReference>
<dbReference type="Proteomes" id="UP000269573">
    <property type="component" value="Unassembled WGS sequence"/>
</dbReference>
<dbReference type="EC" id="4.2.1.45" evidence="2"/>
<evidence type="ECO:0000313" key="2">
    <source>
        <dbReference type="EMBL" id="RNB84421.1"/>
    </source>
</evidence>
<dbReference type="EMBL" id="RHHU01000010">
    <property type="protein sequence ID" value="RNB84421.1"/>
    <property type="molecule type" value="Genomic_DNA"/>
</dbReference>